<feature type="compositionally biased region" description="Polar residues" evidence="3">
    <location>
        <begin position="115"/>
        <end position="124"/>
    </location>
</feature>
<feature type="domain" description="C2H2-type" evidence="4">
    <location>
        <begin position="460"/>
        <end position="489"/>
    </location>
</feature>
<evidence type="ECO:0000313" key="6">
    <source>
        <dbReference type="Proteomes" id="UP000177798"/>
    </source>
</evidence>
<feature type="compositionally biased region" description="Basic and acidic residues" evidence="3">
    <location>
        <begin position="165"/>
        <end position="175"/>
    </location>
</feature>
<dbReference type="SMART" id="SM00355">
    <property type="entry name" value="ZnF_C2H2"/>
    <property type="match status" value="3"/>
</dbReference>
<name>A0A1D9QFK4_SCLS1</name>
<evidence type="ECO:0000256" key="1">
    <source>
        <dbReference type="PROSITE-ProRule" id="PRU00042"/>
    </source>
</evidence>
<dbReference type="PROSITE" id="PS00028">
    <property type="entry name" value="ZINC_FINGER_C2H2_1"/>
    <property type="match status" value="1"/>
</dbReference>
<feature type="coiled-coil region" evidence="2">
    <location>
        <begin position="322"/>
        <end position="349"/>
    </location>
</feature>
<dbReference type="VEuPathDB" id="FungiDB:sscle_11g083420"/>
<protein>
    <recommendedName>
        <fullName evidence="4">C2H2-type domain-containing protein</fullName>
    </recommendedName>
</protein>
<dbReference type="PROSITE" id="PS50157">
    <property type="entry name" value="ZINC_FINGER_C2H2_2"/>
    <property type="match status" value="1"/>
</dbReference>
<keyword evidence="1" id="KW-0479">Metal-binding</keyword>
<evidence type="ECO:0000313" key="5">
    <source>
        <dbReference type="EMBL" id="APA13572.1"/>
    </source>
</evidence>
<dbReference type="Proteomes" id="UP000177798">
    <property type="component" value="Chromosome 11"/>
</dbReference>
<keyword evidence="1" id="KW-0863">Zinc-finger</keyword>
<reference evidence="6" key="1">
    <citation type="journal article" date="2017" name="Genome Biol. Evol.">
        <title>The complete genome sequence of the phytopathogenic fungus Sclerotinia sclerotiorum reveals insights into the genome architecture of broad host range pathogens.</title>
        <authorList>
            <person name="Derbyshire M."/>
            <person name="Denton-Giles M."/>
            <person name="Hegedus D."/>
            <person name="Seifbarghy S."/>
            <person name="Rollins J."/>
            <person name="van Kan J."/>
            <person name="Seidl M.F."/>
            <person name="Faino L."/>
            <person name="Mbengue M."/>
            <person name="Navaud O."/>
            <person name="Raffaele S."/>
            <person name="Hammond-Kosack K."/>
            <person name="Heard S."/>
            <person name="Oliver R."/>
        </authorList>
    </citation>
    <scope>NUCLEOTIDE SEQUENCE [LARGE SCALE GENOMIC DNA]</scope>
    <source>
        <strain evidence="6">ATCC 18683 / 1980 / Ss-1</strain>
    </source>
</reference>
<proteinExistence type="predicted"/>
<dbReference type="GO" id="GO:0008270">
    <property type="term" value="F:zinc ion binding"/>
    <property type="evidence" value="ECO:0007669"/>
    <property type="project" value="UniProtKB-KW"/>
</dbReference>
<organism evidence="5 6">
    <name type="scientific">Sclerotinia sclerotiorum (strain ATCC 18683 / 1980 / Ss-1)</name>
    <name type="common">White mold</name>
    <name type="synonym">Whetzelinia sclerotiorum</name>
    <dbReference type="NCBI Taxonomy" id="665079"/>
    <lineage>
        <taxon>Eukaryota</taxon>
        <taxon>Fungi</taxon>
        <taxon>Dikarya</taxon>
        <taxon>Ascomycota</taxon>
        <taxon>Pezizomycotina</taxon>
        <taxon>Leotiomycetes</taxon>
        <taxon>Helotiales</taxon>
        <taxon>Sclerotiniaceae</taxon>
        <taxon>Sclerotinia</taxon>
    </lineage>
</organism>
<evidence type="ECO:0000256" key="2">
    <source>
        <dbReference type="SAM" id="Coils"/>
    </source>
</evidence>
<sequence>MSFTHPRRTTKTTVTPLANASGRPTVNTTMASLRKGATFHSPSSTNEVEGAFNLSSLQRSLSNLESFAVESHKRRAADAIESFELTATGNQSSSTSSRRFRDESEPVPRGVVNVENPSNKSYNTPLMEGIMPSEDSSVRRSTRSRRTTPRYADSGLGSSIGSSSSDKKVFTDDNASKSTKPSTITRSAAGPSTIIKTFPRLSARTTARIQQHILKPLLAKKSFRHLHPLVEDCPRRIHQKEIVSLRDLEKTLIFTAPVSEIYNDVAWGVAHWFSQLKKYTKSASLYLDFCLESIRCIQATVELVNEREQTRPNDRPYTNGYFVDLVEQIKQYAEQVREAKEREEKGETLDEMDAHPYVPFQSPDLKSKEFLTILPYRSDEVKLHGGLTRNGRPAELVRINKKTGKAVSIATGKPVDMDDDDNKSMRFKRSLSEEAEDEESVMRSMARRKKDASAAELAPKFCREKGCDKSFKRPCDLTKHEKTHSRPWKCPVTSCKYHEYGWPTEKEMDRHQNDKHSAAPPLFECHFKPCPYRSKRESNCKQHMEKAHGWEYVRSKNNGKNRPAAPAVVPNGLPTPQATIIHTPGSDSNIESPLIADDEMIYENTSLYTTNHSIDFFPAFPAEMNMFQPPQSLNIEYSPVTDNSFSTDGHSPFDANSPFNSTSVLGAQDQFQENIQAYQSNDEWAAYEQTDLYSAPAQLQIPPNHQIYQEIMGQNTMAFETSGDTYQTEHQQNQHLQPQPMAHISPIGEGNTMLYTPKSMQDFDEGFQDFIPNNTRMTTNGVQDFQLFSAPQQRHNSNPAPLFGEITSQASLGFPGIHPQDLIAFYAQTAVNSAAGTSNHQLQNHYQPHHHRQQQQQLHSNMNMTMDWSSDEYDYGSH</sequence>
<feature type="compositionally biased region" description="Polar residues" evidence="3">
    <location>
        <begin position="574"/>
        <end position="590"/>
    </location>
</feature>
<feature type="compositionally biased region" description="Polar residues" evidence="3">
    <location>
        <begin position="176"/>
        <end position="186"/>
    </location>
</feature>
<gene>
    <name evidence="5" type="ORF">sscle_11g083420</name>
</gene>
<feature type="compositionally biased region" description="Low complexity" evidence="3">
    <location>
        <begin position="154"/>
        <end position="164"/>
    </location>
</feature>
<dbReference type="EMBL" id="CP017824">
    <property type="protein sequence ID" value="APA13572.1"/>
    <property type="molecule type" value="Genomic_DNA"/>
</dbReference>
<evidence type="ECO:0000256" key="3">
    <source>
        <dbReference type="SAM" id="MobiDB-lite"/>
    </source>
</evidence>
<feature type="compositionally biased region" description="Basic residues" evidence="3">
    <location>
        <begin position="1"/>
        <end position="10"/>
    </location>
</feature>
<keyword evidence="2" id="KW-0175">Coiled coil</keyword>
<feature type="region of interest" description="Disordered" evidence="3">
    <location>
        <begin position="568"/>
        <end position="590"/>
    </location>
</feature>
<feature type="region of interest" description="Disordered" evidence="3">
    <location>
        <begin position="1"/>
        <end position="26"/>
    </location>
</feature>
<keyword evidence="1" id="KW-0862">Zinc</keyword>
<dbReference type="OrthoDB" id="9368434at2759"/>
<dbReference type="AlphaFoldDB" id="A0A1D9QFK4"/>
<dbReference type="InterPro" id="IPR013087">
    <property type="entry name" value="Znf_C2H2_type"/>
</dbReference>
<feature type="compositionally biased region" description="Polar residues" evidence="3">
    <location>
        <begin position="85"/>
        <end position="97"/>
    </location>
</feature>
<feature type="region of interest" description="Disordered" evidence="3">
    <location>
        <begin position="84"/>
        <end position="188"/>
    </location>
</feature>
<accession>A0A1D9QFK4</accession>
<evidence type="ECO:0000259" key="4">
    <source>
        <dbReference type="PROSITE" id="PS50157"/>
    </source>
</evidence>